<feature type="domain" description="RuvB AAA lid" evidence="6">
    <location>
        <begin position="171"/>
        <end position="242"/>
    </location>
</feature>
<dbReference type="PANTHER" id="PTHR42848">
    <property type="match status" value="1"/>
</dbReference>
<evidence type="ECO:0000313" key="7">
    <source>
        <dbReference type="EMBL" id="MBA2114080.1"/>
    </source>
</evidence>
<dbReference type="PANTHER" id="PTHR42848:SF1">
    <property type="entry name" value="HOLLIDAY JUNCTION BRANCH MIGRATION COMPLEX SUBUNIT RUVB"/>
    <property type="match status" value="1"/>
</dbReference>
<proteinExistence type="predicted"/>
<dbReference type="InterPro" id="IPR036388">
    <property type="entry name" value="WH-like_DNA-bd_sf"/>
</dbReference>
<evidence type="ECO:0000259" key="5">
    <source>
        <dbReference type="Pfam" id="PF05496"/>
    </source>
</evidence>
<dbReference type="Pfam" id="PF17864">
    <property type="entry name" value="AAA_lid_4"/>
    <property type="match status" value="1"/>
</dbReference>
<evidence type="ECO:0000256" key="3">
    <source>
        <dbReference type="ARBA" id="ARBA00023125"/>
    </source>
</evidence>
<dbReference type="InterPro" id="IPR008823">
    <property type="entry name" value="RuvB_wg_C"/>
</dbReference>
<reference evidence="7 8" key="1">
    <citation type="submission" date="2020-05" db="EMBL/GenBank/DDBJ databases">
        <title>Bremerella alba sp. nov., a novel planctomycete isolated from the surface of the macroalga Fucus spiralis.</title>
        <authorList>
            <person name="Godinho O."/>
            <person name="Botelho R."/>
            <person name="Albuquerque L."/>
            <person name="Wiegand S."/>
            <person name="Da Costa M.S."/>
            <person name="Lobo-Da-Cunha A."/>
            <person name="Jogler C."/>
            <person name="Lage O.M."/>
        </authorList>
    </citation>
    <scope>NUCLEOTIDE SEQUENCE [LARGE SCALE GENOMIC DNA]</scope>
    <source>
        <strain evidence="7 8">FF15</strain>
    </source>
</reference>
<dbReference type="SUPFAM" id="SSF52540">
    <property type="entry name" value="P-loop containing nucleoside triphosphate hydrolases"/>
    <property type="match status" value="1"/>
</dbReference>
<keyword evidence="3" id="KW-0238">DNA-binding</keyword>
<dbReference type="InterPro" id="IPR041445">
    <property type="entry name" value="AAA_lid_4"/>
</dbReference>
<dbReference type="Gene3D" id="3.40.50.300">
    <property type="entry name" value="P-loop containing nucleotide triphosphate hydrolases"/>
    <property type="match status" value="1"/>
</dbReference>
<evidence type="ECO:0000313" key="8">
    <source>
        <dbReference type="Proteomes" id="UP000551616"/>
    </source>
</evidence>
<keyword evidence="2" id="KW-0067">ATP-binding</keyword>
<dbReference type="InterPro" id="IPR004605">
    <property type="entry name" value="DNA_helicase_Holl-junc_RuvB"/>
</dbReference>
<feature type="domain" description="RuvB-like AAA+ ATPase" evidence="5">
    <location>
        <begin position="14"/>
        <end position="165"/>
    </location>
</feature>
<dbReference type="GO" id="GO:0006310">
    <property type="term" value="P:DNA recombination"/>
    <property type="evidence" value="ECO:0007669"/>
    <property type="project" value="InterPro"/>
</dbReference>
<dbReference type="Proteomes" id="UP000551616">
    <property type="component" value="Unassembled WGS sequence"/>
</dbReference>
<dbReference type="InterPro" id="IPR027417">
    <property type="entry name" value="P-loop_NTPase"/>
</dbReference>
<evidence type="ECO:0000259" key="4">
    <source>
        <dbReference type="Pfam" id="PF05491"/>
    </source>
</evidence>
<dbReference type="AlphaFoldDB" id="A0A7V9A668"/>
<keyword evidence="8" id="KW-1185">Reference proteome</keyword>
<dbReference type="SUPFAM" id="SSF46785">
    <property type="entry name" value="Winged helix' DNA-binding domain"/>
    <property type="match status" value="1"/>
</dbReference>
<keyword evidence="7" id="KW-0378">Hydrolase</keyword>
<keyword evidence="7" id="KW-0347">Helicase</keyword>
<keyword evidence="1" id="KW-0547">Nucleotide-binding</keyword>
<evidence type="ECO:0000259" key="6">
    <source>
        <dbReference type="Pfam" id="PF17864"/>
    </source>
</evidence>
<dbReference type="GO" id="GO:0009378">
    <property type="term" value="F:four-way junction helicase activity"/>
    <property type="evidence" value="ECO:0007669"/>
    <property type="project" value="InterPro"/>
</dbReference>
<gene>
    <name evidence="7" type="primary">ruvB_1</name>
    <name evidence="7" type="ORF">HOV93_12360</name>
</gene>
<comment type="caution">
    <text evidence="7">The sequence shown here is derived from an EMBL/GenBank/DDBJ whole genome shotgun (WGS) entry which is preliminary data.</text>
</comment>
<organism evidence="7 8">
    <name type="scientific">Bremerella alba</name>
    <dbReference type="NCBI Taxonomy" id="980252"/>
    <lineage>
        <taxon>Bacteria</taxon>
        <taxon>Pseudomonadati</taxon>
        <taxon>Planctomycetota</taxon>
        <taxon>Planctomycetia</taxon>
        <taxon>Pirellulales</taxon>
        <taxon>Pirellulaceae</taxon>
        <taxon>Bremerella</taxon>
    </lineage>
</organism>
<feature type="domain" description="RuvB winged helix C-terminal" evidence="4">
    <location>
        <begin position="244"/>
        <end position="310"/>
    </location>
</feature>
<dbReference type="InterPro" id="IPR008824">
    <property type="entry name" value="RuvB-like_N"/>
</dbReference>
<name>A0A7V9A668_9BACT</name>
<dbReference type="InterPro" id="IPR036390">
    <property type="entry name" value="WH_DNA-bd_sf"/>
</dbReference>
<dbReference type="Pfam" id="PF05496">
    <property type="entry name" value="RuvB_N"/>
    <property type="match status" value="1"/>
</dbReference>
<dbReference type="EMBL" id="JABRWO010000003">
    <property type="protein sequence ID" value="MBA2114080.1"/>
    <property type="molecule type" value="Genomic_DNA"/>
</dbReference>
<accession>A0A7V9A668</accession>
<dbReference type="GO" id="GO:0006281">
    <property type="term" value="P:DNA repair"/>
    <property type="evidence" value="ECO:0007669"/>
    <property type="project" value="InterPro"/>
</dbReference>
<dbReference type="GO" id="GO:0005524">
    <property type="term" value="F:ATP binding"/>
    <property type="evidence" value="ECO:0007669"/>
    <property type="project" value="UniProtKB-KW"/>
</dbReference>
<dbReference type="Gene3D" id="1.10.10.10">
    <property type="entry name" value="Winged helix-like DNA-binding domain superfamily/Winged helix DNA-binding domain"/>
    <property type="match status" value="1"/>
</dbReference>
<dbReference type="GO" id="GO:0016787">
    <property type="term" value="F:hydrolase activity"/>
    <property type="evidence" value="ECO:0007669"/>
    <property type="project" value="UniProtKB-KW"/>
</dbReference>
<dbReference type="CDD" id="cd00009">
    <property type="entry name" value="AAA"/>
    <property type="match status" value="1"/>
</dbReference>
<evidence type="ECO:0000256" key="1">
    <source>
        <dbReference type="ARBA" id="ARBA00022741"/>
    </source>
</evidence>
<dbReference type="Pfam" id="PF05491">
    <property type="entry name" value="WHD_RuvB"/>
    <property type="match status" value="1"/>
</dbReference>
<dbReference type="Gene3D" id="1.10.8.60">
    <property type="match status" value="1"/>
</dbReference>
<sequence length="318" mass="34874">MSETKANDVQDFTPTSLRHLIGNDHVRQQVQVALDAAFEDQVRFCDCLLTGPPGMGKSSLANVIAHELATALHETLGQSISGPAELNALLLNAKDGELIHIDEVHELATEQQTALFICLDQRKLLVTNQKGALSIPLANFSLLLSTTDPHKVLSPLRDRMKMTLELAYLTADELTEVVHQRGRALGWSLGVGVTSEIAIRGRGTPRIALRILQSARRVSRSEGESEITLAHLRRACELDRIDNLGLTNQEQKYLELLGEGPTRLNVLASCLGMPSKTVSEVIEPFLIRSGVVIKDNGGRRTLTKSGMDHLSDLRMNQV</sequence>
<protein>
    <submittedName>
        <fullName evidence="7">Holliday junction ATP-dependent DNA helicase RuvB</fullName>
        <ecNumber evidence="7">3.6.4.12</ecNumber>
    </submittedName>
</protein>
<dbReference type="EC" id="3.6.4.12" evidence="7"/>
<dbReference type="RefSeq" id="WP_207395567.1">
    <property type="nucleotide sequence ID" value="NZ_JABRWO010000003.1"/>
</dbReference>
<dbReference type="GO" id="GO:0003677">
    <property type="term" value="F:DNA binding"/>
    <property type="evidence" value="ECO:0007669"/>
    <property type="project" value="UniProtKB-KW"/>
</dbReference>
<evidence type="ECO:0000256" key="2">
    <source>
        <dbReference type="ARBA" id="ARBA00022840"/>
    </source>
</evidence>